<feature type="compositionally biased region" description="Low complexity" evidence="3">
    <location>
        <begin position="129"/>
        <end position="142"/>
    </location>
</feature>
<reference evidence="6" key="1">
    <citation type="journal article" date="2019" name="Int. J. Syst. Evol. Microbiol.">
        <title>The Global Catalogue of Microorganisms (GCM) 10K type strain sequencing project: providing services to taxonomists for standard genome sequencing and annotation.</title>
        <authorList>
            <consortium name="The Broad Institute Genomics Platform"/>
            <consortium name="The Broad Institute Genome Sequencing Center for Infectious Disease"/>
            <person name="Wu L."/>
            <person name="Ma J."/>
        </authorList>
    </citation>
    <scope>NUCLEOTIDE SEQUENCE [LARGE SCALE GENOMIC DNA]</scope>
    <source>
        <strain evidence="6">JCM 4376</strain>
    </source>
</reference>
<feature type="transmembrane region" description="Helical" evidence="4">
    <location>
        <begin position="151"/>
        <end position="172"/>
    </location>
</feature>
<evidence type="ECO:0000313" key="6">
    <source>
        <dbReference type="Proteomes" id="UP000660675"/>
    </source>
</evidence>
<dbReference type="InterPro" id="IPR041916">
    <property type="entry name" value="Anti_sigma_zinc_sf"/>
</dbReference>
<feature type="region of interest" description="Disordered" evidence="3">
    <location>
        <begin position="84"/>
        <end position="148"/>
    </location>
</feature>
<evidence type="ECO:0000256" key="4">
    <source>
        <dbReference type="SAM" id="Phobius"/>
    </source>
</evidence>
<keyword evidence="4" id="KW-0812">Transmembrane</keyword>
<dbReference type="RefSeq" id="WP_189542972.1">
    <property type="nucleotide sequence ID" value="NZ_BMTF01000005.1"/>
</dbReference>
<evidence type="ECO:0000313" key="5">
    <source>
        <dbReference type="EMBL" id="GGV80264.1"/>
    </source>
</evidence>
<gene>
    <name evidence="5" type="ORF">GCM10015535_18030</name>
</gene>
<feature type="region of interest" description="Disordered" evidence="3">
    <location>
        <begin position="175"/>
        <end position="262"/>
    </location>
</feature>
<feature type="compositionally biased region" description="Polar residues" evidence="3">
    <location>
        <begin position="1"/>
        <end position="11"/>
    </location>
</feature>
<evidence type="ECO:0000256" key="3">
    <source>
        <dbReference type="SAM" id="MobiDB-lite"/>
    </source>
</evidence>
<evidence type="ECO:0000256" key="2">
    <source>
        <dbReference type="ARBA" id="ARBA00023163"/>
    </source>
</evidence>
<dbReference type="Gene3D" id="1.10.10.1320">
    <property type="entry name" value="Anti-sigma factor, zinc-finger domain"/>
    <property type="match status" value="1"/>
</dbReference>
<keyword evidence="4" id="KW-1133">Transmembrane helix</keyword>
<name>A0ABQ2VXP2_9ACTN</name>
<keyword evidence="4" id="KW-0472">Membrane</keyword>
<keyword evidence="2" id="KW-0804">Transcription</keyword>
<accession>A0ABQ2VXP2</accession>
<feature type="compositionally biased region" description="Polar residues" evidence="3">
    <location>
        <begin position="175"/>
        <end position="192"/>
    </location>
</feature>
<feature type="compositionally biased region" description="Polar residues" evidence="3">
    <location>
        <begin position="235"/>
        <end position="252"/>
    </location>
</feature>
<comment type="caution">
    <text evidence="5">The sequence shown here is derived from an EMBL/GenBank/DDBJ whole genome shotgun (WGS) entry which is preliminary data.</text>
</comment>
<dbReference type="Proteomes" id="UP000660675">
    <property type="component" value="Unassembled WGS sequence"/>
</dbReference>
<dbReference type="EMBL" id="BMTF01000005">
    <property type="protein sequence ID" value="GGV80264.1"/>
    <property type="molecule type" value="Genomic_DNA"/>
</dbReference>
<feature type="region of interest" description="Disordered" evidence="3">
    <location>
        <begin position="1"/>
        <end position="21"/>
    </location>
</feature>
<protein>
    <recommendedName>
        <fullName evidence="7">Zf-HC2 domain-containing protein</fullName>
    </recommendedName>
</protein>
<keyword evidence="6" id="KW-1185">Reference proteome</keyword>
<evidence type="ECO:0000256" key="1">
    <source>
        <dbReference type="ARBA" id="ARBA00023015"/>
    </source>
</evidence>
<sequence length="331" mass="34243">MTSTTDTSQHPDVTEISDLAEGLLPPSRSAEVRDHVDGCELCGEVQASLTEIRELLGTVPMPQRMPDDVVDRIDAALIAEAALDTTAPHDPVPVSRDPVPASQDSAHVSRETESSAAQKSGADPSPSNRPAGRPQAATGPGRRPARRRRTAVLGAALGAAVVGVSVLVLQGLQPSQDSTSLKAADRSASSAENGGEDFSESTLEGRVQALLTNTGAKPSRSGDGAGAEKRAPSVESHSTPKSTSAGSESPQTPLRAPTVPVPPCIEQATGRNAAALAVEEGTYEGTDAFLVVLPHLSDATRVQAYVVDATCVRETPSGKGELLLTRTYARP</sequence>
<keyword evidence="1" id="KW-0805">Transcription regulation</keyword>
<organism evidence="5 6">
    <name type="scientific">Streptomyces gelaticus</name>
    <dbReference type="NCBI Taxonomy" id="285446"/>
    <lineage>
        <taxon>Bacteria</taxon>
        <taxon>Bacillati</taxon>
        <taxon>Actinomycetota</taxon>
        <taxon>Actinomycetes</taxon>
        <taxon>Kitasatosporales</taxon>
        <taxon>Streptomycetaceae</taxon>
        <taxon>Streptomyces</taxon>
    </lineage>
</organism>
<proteinExistence type="predicted"/>
<evidence type="ECO:0008006" key="7">
    <source>
        <dbReference type="Google" id="ProtNLM"/>
    </source>
</evidence>